<feature type="compositionally biased region" description="Acidic residues" evidence="1">
    <location>
        <begin position="59"/>
        <end position="81"/>
    </location>
</feature>
<sequence>MAHPEEKVSAAYVAAFAVWATGDMKAAFVLGAEAEFEQNQAQEAQASDHATEDATSEPTPDDEADDELDKSAEEEEEEEEE</sequence>
<gene>
    <name evidence="2" type="ORF">BO99DRAFT_406600</name>
</gene>
<dbReference type="AlphaFoldDB" id="A0A2V5GTN5"/>
<proteinExistence type="predicted"/>
<reference evidence="2 3" key="1">
    <citation type="submission" date="2018-02" db="EMBL/GenBank/DDBJ databases">
        <title>The genomes of Aspergillus section Nigri reveals drivers in fungal speciation.</title>
        <authorList>
            <consortium name="DOE Joint Genome Institute"/>
            <person name="Vesth T.C."/>
            <person name="Nybo J."/>
            <person name="Theobald S."/>
            <person name="Brandl J."/>
            <person name="Frisvad J.C."/>
            <person name="Nielsen K.F."/>
            <person name="Lyhne E.K."/>
            <person name="Kogle M.E."/>
            <person name="Kuo A."/>
            <person name="Riley R."/>
            <person name="Clum A."/>
            <person name="Nolan M."/>
            <person name="Lipzen A."/>
            <person name="Salamov A."/>
            <person name="Henrissat B."/>
            <person name="Wiebenga A."/>
            <person name="De vries R.P."/>
            <person name="Grigoriev I.V."/>
            <person name="Mortensen U.H."/>
            <person name="Andersen M.R."/>
            <person name="Baker S.E."/>
        </authorList>
    </citation>
    <scope>NUCLEOTIDE SEQUENCE [LARGE SCALE GENOMIC DNA]</scope>
    <source>
        <strain evidence="2 3">CBS 115571</strain>
    </source>
</reference>
<feature type="region of interest" description="Disordered" evidence="1">
    <location>
        <begin position="38"/>
        <end position="81"/>
    </location>
</feature>
<protein>
    <submittedName>
        <fullName evidence="2">Uncharacterized protein</fullName>
    </submittedName>
</protein>
<evidence type="ECO:0000313" key="3">
    <source>
        <dbReference type="Proteomes" id="UP000249829"/>
    </source>
</evidence>
<dbReference type="EMBL" id="KZ825209">
    <property type="protein sequence ID" value="PYI14528.1"/>
    <property type="molecule type" value="Genomic_DNA"/>
</dbReference>
<name>A0A2V5GTN5_ASPV1</name>
<dbReference type="Proteomes" id="UP000249829">
    <property type="component" value="Unassembled WGS sequence"/>
</dbReference>
<keyword evidence="3" id="KW-1185">Reference proteome</keyword>
<evidence type="ECO:0000313" key="2">
    <source>
        <dbReference type="EMBL" id="PYI14528.1"/>
    </source>
</evidence>
<organism evidence="2 3">
    <name type="scientific">Aspergillus violaceofuscus (strain CBS 115571)</name>
    <dbReference type="NCBI Taxonomy" id="1450538"/>
    <lineage>
        <taxon>Eukaryota</taxon>
        <taxon>Fungi</taxon>
        <taxon>Dikarya</taxon>
        <taxon>Ascomycota</taxon>
        <taxon>Pezizomycotina</taxon>
        <taxon>Eurotiomycetes</taxon>
        <taxon>Eurotiomycetidae</taxon>
        <taxon>Eurotiales</taxon>
        <taxon>Aspergillaceae</taxon>
        <taxon>Aspergillus</taxon>
    </lineage>
</organism>
<accession>A0A2V5GTN5</accession>
<evidence type="ECO:0000256" key="1">
    <source>
        <dbReference type="SAM" id="MobiDB-lite"/>
    </source>
</evidence>